<dbReference type="GO" id="GO:0004519">
    <property type="term" value="F:endonuclease activity"/>
    <property type="evidence" value="ECO:0007669"/>
    <property type="project" value="UniProtKB-KW"/>
</dbReference>
<proteinExistence type="predicted"/>
<accession>A0ABV4XPC1</accession>
<reference evidence="2 3" key="1">
    <citation type="submission" date="2024-09" db="EMBL/GenBank/DDBJ databases">
        <title>Floridaenema gen nov. (Aerosakkonemataceae, Aerosakkonematales ord. nov., Cyanobacteria) from benthic tropical and subtropical fresh waters, with the description of four new species.</title>
        <authorList>
            <person name="Moretto J.A."/>
            <person name="Berthold D.E."/>
            <person name="Lefler F.W."/>
            <person name="Huang I.-S."/>
            <person name="Laughinghouse H. IV."/>
        </authorList>
    </citation>
    <scope>NUCLEOTIDE SEQUENCE [LARGE SCALE GENOMIC DNA]</scope>
    <source>
        <strain evidence="2 3">BLCC-F50</strain>
    </source>
</reference>
<dbReference type="EMBL" id="JBHFNR010000078">
    <property type="protein sequence ID" value="MFB2893548.1"/>
    <property type="molecule type" value="Genomic_DNA"/>
</dbReference>
<keyword evidence="2" id="KW-0255">Endonuclease</keyword>
<dbReference type="PANTHER" id="PTHR34107">
    <property type="entry name" value="SLL0198 PROTEIN-RELATED"/>
    <property type="match status" value="1"/>
</dbReference>
<protein>
    <submittedName>
        <fullName evidence="2">Uma2 family endonuclease</fullName>
    </submittedName>
</protein>
<name>A0ABV4XPC1_9CYAN</name>
<gene>
    <name evidence="2" type="ORF">ACE1CI_11610</name>
</gene>
<dbReference type="SUPFAM" id="SSF52980">
    <property type="entry name" value="Restriction endonuclease-like"/>
    <property type="match status" value="1"/>
</dbReference>
<dbReference type="InterPro" id="IPR011335">
    <property type="entry name" value="Restrct_endonuc-II-like"/>
</dbReference>
<comment type="caution">
    <text evidence="2">The sequence shown here is derived from an EMBL/GenBank/DDBJ whole genome shotgun (WGS) entry which is preliminary data.</text>
</comment>
<feature type="domain" description="Putative restriction endonuclease" evidence="1">
    <location>
        <begin position="11"/>
        <end position="177"/>
    </location>
</feature>
<sequence length="187" mass="21136">MIVRTSEKVSLQEFLQLPETEPASEYIYGEIYQKPMPQGEHSIIQTDLATTINQIGRPQKLACAFTELRCSFGGGSVVPDVTVFEWSRIPRLANGRIANRFEIAPDWTIEILSPEQSASRVIKKITFCLNNGTKIGWFVDPDDESVTIFERDRTPSVKSGDEILTVLDVLGDWQFSVNNLFECLYLT</sequence>
<organism evidence="2 3">
    <name type="scientific">Floridaenema flaviceps BLCC-F50</name>
    <dbReference type="NCBI Taxonomy" id="3153642"/>
    <lineage>
        <taxon>Bacteria</taxon>
        <taxon>Bacillati</taxon>
        <taxon>Cyanobacteriota</taxon>
        <taxon>Cyanophyceae</taxon>
        <taxon>Oscillatoriophycideae</taxon>
        <taxon>Aerosakkonematales</taxon>
        <taxon>Aerosakkonemataceae</taxon>
        <taxon>Floridanema</taxon>
        <taxon>Floridanema flaviceps</taxon>
    </lineage>
</organism>
<evidence type="ECO:0000313" key="3">
    <source>
        <dbReference type="Proteomes" id="UP001576784"/>
    </source>
</evidence>
<dbReference type="Pfam" id="PF05685">
    <property type="entry name" value="Uma2"/>
    <property type="match status" value="1"/>
</dbReference>
<evidence type="ECO:0000313" key="2">
    <source>
        <dbReference type="EMBL" id="MFB2893548.1"/>
    </source>
</evidence>
<dbReference type="Gene3D" id="3.90.1570.10">
    <property type="entry name" value="tt1808, chain A"/>
    <property type="match status" value="1"/>
</dbReference>
<keyword evidence="2" id="KW-0378">Hydrolase</keyword>
<evidence type="ECO:0000259" key="1">
    <source>
        <dbReference type="Pfam" id="PF05685"/>
    </source>
</evidence>
<dbReference type="InterPro" id="IPR008538">
    <property type="entry name" value="Uma2"/>
</dbReference>
<dbReference type="InterPro" id="IPR012296">
    <property type="entry name" value="Nuclease_put_TT1808"/>
</dbReference>
<dbReference type="PANTHER" id="PTHR34107:SF5">
    <property type="entry name" value="SLL1355 PROTEIN"/>
    <property type="match status" value="1"/>
</dbReference>
<dbReference type="Proteomes" id="UP001576784">
    <property type="component" value="Unassembled WGS sequence"/>
</dbReference>
<keyword evidence="3" id="KW-1185">Reference proteome</keyword>
<dbReference type="RefSeq" id="WP_413263207.1">
    <property type="nucleotide sequence ID" value="NZ_JBHFNR010000078.1"/>
</dbReference>
<dbReference type="CDD" id="cd06260">
    <property type="entry name" value="DUF820-like"/>
    <property type="match status" value="1"/>
</dbReference>
<keyword evidence="2" id="KW-0540">Nuclease</keyword>